<dbReference type="FunFam" id="3.40.47.10:FF:000019">
    <property type="entry name" value="Polyketide synthase type I"/>
    <property type="match status" value="1"/>
</dbReference>
<evidence type="ECO:0000313" key="11">
    <source>
        <dbReference type="Proteomes" id="UP000179642"/>
    </source>
</evidence>
<dbReference type="Gene3D" id="1.10.1200.10">
    <property type="entry name" value="ACP-like"/>
    <property type="match status" value="1"/>
</dbReference>
<dbReference type="GO" id="GO:0004312">
    <property type="term" value="F:fatty acid synthase activity"/>
    <property type="evidence" value="ECO:0007669"/>
    <property type="project" value="TreeGrafter"/>
</dbReference>
<keyword evidence="2" id="KW-0597">Phosphoprotein</keyword>
<keyword evidence="4" id="KW-0045">Antibiotic biosynthesis</keyword>
<dbReference type="Pfam" id="PF00109">
    <property type="entry name" value="ketoacyl-synt"/>
    <property type="match status" value="2"/>
</dbReference>
<dbReference type="SUPFAM" id="SSF55048">
    <property type="entry name" value="Probable ACP-binding domain of malonyl-CoA ACP transacylase"/>
    <property type="match status" value="1"/>
</dbReference>
<dbReference type="GO" id="GO:0004315">
    <property type="term" value="F:3-oxoacyl-[acyl-carrier-protein] synthase activity"/>
    <property type="evidence" value="ECO:0007669"/>
    <property type="project" value="InterPro"/>
</dbReference>
<dbReference type="SMART" id="SM00825">
    <property type="entry name" value="PKS_KS"/>
    <property type="match status" value="2"/>
</dbReference>
<keyword evidence="1" id="KW-0596">Phosphopantetheine</keyword>
<accession>A0A1S2PNF3</accession>
<dbReference type="Pfam" id="PF00550">
    <property type="entry name" value="PP-binding"/>
    <property type="match status" value="1"/>
</dbReference>
<dbReference type="SMART" id="SM00823">
    <property type="entry name" value="PKS_PP"/>
    <property type="match status" value="1"/>
</dbReference>
<dbReference type="CDD" id="cd08952">
    <property type="entry name" value="KR_1_SDR_x"/>
    <property type="match status" value="1"/>
</dbReference>
<dbReference type="Proteomes" id="UP000179642">
    <property type="component" value="Unassembled WGS sequence"/>
</dbReference>
<evidence type="ECO:0000256" key="1">
    <source>
        <dbReference type="ARBA" id="ARBA00022450"/>
    </source>
</evidence>
<dbReference type="InterPro" id="IPR032821">
    <property type="entry name" value="PKS_assoc"/>
</dbReference>
<dbReference type="InterPro" id="IPR014031">
    <property type="entry name" value="Ketoacyl_synth_C"/>
</dbReference>
<protein>
    <submittedName>
        <fullName evidence="10">Uncharacterized protein</fullName>
    </submittedName>
</protein>
<evidence type="ECO:0000259" key="9">
    <source>
        <dbReference type="PROSITE" id="PS52004"/>
    </source>
</evidence>
<sequence length="2039" mass="215602">MANNEQMRDYLNRMVVNLRQAQQRIADLETERHAPIAIVALGCRYPGGIRSPEDLWRVVSEGTDVIGDLPDDRDWDVERLYHPDPGHTGTTHVRQGGFVEDAAGFDAQFFGISPREALAMDPQQRLLLETAWETVERARLDPQKLRGSRTGVFVGCNNVDYAARLPRIPDACEGHIGTGNVGSVLSGRLAYTLGLRGPALTVDTACSSSLVAIHLAVQALRRGECSMALAGGVTIMSSPLPFIEFSRQQVLAGDGRCKPFAEGADGMSLSEGAGLLLLERLSDARRNGHRVLAVIQGSAVNSDGASNGLSAPNGPAQQEVIRQALADARLTADQVDAVEAHGTGTALGDPIEAQALQAVYGQDRPRDRPLWLGSVKANLGHTQAAAAVAGLAKMVMALHRGVLPRTLHADSPSTHIDWSTGTVRLLAEEVPWERGERPRRAAVSSFGISGTNAHLIVEEPPAPDEAEAGEEREAVSGTPLAWPLSAASEPALRAQAARLCAHLAERPALDPADVAHSLTATRAALPHRAVVTGGDRASLLDGLRALADGAQAPQLVRGTARSGAKLAFMFAGQGAQWPGMAVELLDSSPVFRDSILACEQALNPYVDWSLTDVLRGRPGPSLEATAVIQPVMFSMAVSLSALWESLGVRPHAVVGSSQGEVAAACVAGVFSLEDAAKLIALRSQSVPDGEANSHPMISVILPREELEARLARWGDRLCIGAFNGPTSMVVSGDPVAAAEFQATCAADGIIHRPVASRYASHSRYVESTRERILADLAGLRPRQARIPFCSTVTGDLIDTTVMDAEYWYENLRRPVEFVQATHNLLATGHSCFVEITPHPVLSFGVRETIEQSAEATATVIPSLVRGQGGLAHFLTAAAAVYANGGPVDWERAPGHPGATVDLPTYAFQPTRYWMTAPEPAPEPAAEQAPVQAADTAEAAFWQSVTDQDPASLAATLGADSPAQRSALDTLLPLLAAWRRGRTMVADWRYTVQWEPAPEAEDAPPLRGNWLVLVPATGERTWPDTVFAALAGRGANAVRIPVDETIDTDGLTAALRQALDGGSAPAGVVSLLALAPGNHPQHPAVPQGLAANLTLLQALTALGSTAPVHLLTQGAVAITADEALPHPEQAMVWGLGMVAALELPTSWGGLIDLPDEPDSRTLTALCDTLAAGGDEDQLALRPSGRHVRRLVRTPQPAGEREPWQPRGTVLVTGATGTLGPHIARWLTELGAKHLVLVSRRGPDAPGMAELSTELGAAGTRVDLEACDISERAALAALLDRLERDGTPVRAVVHAATVIELAPLPRTSTADLARSLAAKAAGAAHLDELLDGRRLDAFILFSSVASTWGSGNHAAYSAANAYLDALAQRRRARGDRATSVGWGVWPLQDPYRPKDVDAHELWLRGLPIMDPEGAFTALKQAVDHGETCVTIAPVDWERFVPVFVSARPRPLLTGVPEAQQLINAQPLPTAEEPPRDGNPPPLELVRGVVAELLGHTDAEAVDEDLRFTEMGVDSLIAVQIRDRLGGLTGRQLPVTLIYNHPTVAAVARYLHDIQPTDPQPQEPKAQEPQAPEVVAEPSPSIPAPTDEPIAIVAMGCRYPGEVRSPDDLWELLLSGQDAITGFPKDRGWDLPTAGPVQAGGFLTDIADFAPELFGIPPHEALAMDPQHRLLLQVCREAIGRAGIEPRSLRGSDTAVFTGVPASDYAARFLHDWSRADALPQDVRALLARGNVASLASGRLAYVFGFEGQAVSLDTGCSSALLAIHLAANALRRGECGLALAGGVTVMSTPATFSSAAEHLGLAPDGRSKSFTDVADGMGLSEGAGILLLERLSDARRAGHPVLAVIRGSAVNHSGAGNGLTVPSGSAQLRVMRRALADSGLTGAEVDMVEGHGSGTALGDALEAEAVIAAYAQQRPDGRPLWLRSAKSHLGNAQNASGTASVISAVQAIRQGTIPPTLHAEKPARNTPWSPKGVQLPTEPIPWPTAPRRAGVSSFGVSGTNVHLIIEQSPLPDPSPATARPERPDAPSPSNRYWLDDIINHC</sequence>
<dbReference type="SMART" id="SM00827">
    <property type="entry name" value="PKS_AT"/>
    <property type="match status" value="1"/>
</dbReference>
<keyword evidence="6" id="KW-0012">Acyltransferase</keyword>
<dbReference type="Pfam" id="PF08659">
    <property type="entry name" value="KR"/>
    <property type="match status" value="1"/>
</dbReference>
<evidence type="ECO:0000259" key="8">
    <source>
        <dbReference type="PROSITE" id="PS50075"/>
    </source>
</evidence>
<feature type="region of interest" description="Disordered" evidence="7">
    <location>
        <begin position="1552"/>
        <end position="1584"/>
    </location>
</feature>
<dbReference type="InterPro" id="IPR016036">
    <property type="entry name" value="Malonyl_transacylase_ACP-bd"/>
</dbReference>
<dbReference type="InterPro" id="IPR018201">
    <property type="entry name" value="Ketoacyl_synth_AS"/>
</dbReference>
<keyword evidence="11" id="KW-1185">Reference proteome</keyword>
<dbReference type="PROSITE" id="PS50075">
    <property type="entry name" value="CARRIER"/>
    <property type="match status" value="1"/>
</dbReference>
<dbReference type="InterPro" id="IPR013968">
    <property type="entry name" value="PKS_KR"/>
</dbReference>
<evidence type="ECO:0000256" key="6">
    <source>
        <dbReference type="ARBA" id="ARBA00023315"/>
    </source>
</evidence>
<feature type="domain" description="Carrier" evidence="8">
    <location>
        <begin position="1477"/>
        <end position="1552"/>
    </location>
</feature>
<feature type="compositionally biased region" description="Low complexity" evidence="7">
    <location>
        <begin position="1560"/>
        <end position="1570"/>
    </location>
</feature>
<name>A0A1S2PNF3_9ACTN</name>
<keyword evidence="5" id="KW-0511">Multifunctional enzyme</keyword>
<evidence type="ECO:0000256" key="5">
    <source>
        <dbReference type="ARBA" id="ARBA00023268"/>
    </source>
</evidence>
<dbReference type="GO" id="GO:0033068">
    <property type="term" value="P:macrolide biosynthetic process"/>
    <property type="evidence" value="ECO:0007669"/>
    <property type="project" value="UniProtKB-ARBA"/>
</dbReference>
<dbReference type="InterPro" id="IPR014043">
    <property type="entry name" value="Acyl_transferase_dom"/>
</dbReference>
<dbReference type="EMBL" id="MLYO01000065">
    <property type="protein sequence ID" value="OIJ95338.1"/>
    <property type="molecule type" value="Genomic_DNA"/>
</dbReference>
<dbReference type="Gene3D" id="3.30.70.3290">
    <property type="match status" value="1"/>
</dbReference>
<dbReference type="Gene3D" id="3.40.50.720">
    <property type="entry name" value="NAD(P)-binding Rossmann-like Domain"/>
    <property type="match status" value="1"/>
</dbReference>
<dbReference type="GO" id="GO:0031177">
    <property type="term" value="F:phosphopantetheine binding"/>
    <property type="evidence" value="ECO:0007669"/>
    <property type="project" value="InterPro"/>
</dbReference>
<evidence type="ECO:0000313" key="10">
    <source>
        <dbReference type="EMBL" id="OIJ95338.1"/>
    </source>
</evidence>
<dbReference type="Pfam" id="PF18369">
    <property type="entry name" value="PKS_DE"/>
    <property type="match status" value="1"/>
</dbReference>
<dbReference type="InterPro" id="IPR020841">
    <property type="entry name" value="PKS_Beta-ketoAc_synthase_dom"/>
</dbReference>
<dbReference type="InterPro" id="IPR006162">
    <property type="entry name" value="Ppantetheine_attach_site"/>
</dbReference>
<evidence type="ECO:0000256" key="2">
    <source>
        <dbReference type="ARBA" id="ARBA00022553"/>
    </source>
</evidence>
<dbReference type="OrthoDB" id="9778690at2"/>
<reference evidence="10 11" key="1">
    <citation type="submission" date="2016-10" db="EMBL/GenBank/DDBJ databases">
        <title>Genome sequence of Streptomyces sp. MUSC 1.</title>
        <authorList>
            <person name="Lee L.-H."/>
            <person name="Ser H.-L."/>
            <person name="Law J.W.-F."/>
        </authorList>
    </citation>
    <scope>NUCLEOTIDE SEQUENCE [LARGE SCALE GENOMIC DNA]</scope>
    <source>
        <strain evidence="10 11">MUSC 1</strain>
    </source>
</reference>
<dbReference type="InterPro" id="IPR041618">
    <property type="entry name" value="PKS_DE"/>
</dbReference>
<evidence type="ECO:0000256" key="7">
    <source>
        <dbReference type="SAM" id="MobiDB-lite"/>
    </source>
</evidence>
<dbReference type="InterPro" id="IPR036736">
    <property type="entry name" value="ACP-like_sf"/>
</dbReference>
<gene>
    <name evidence="10" type="ORF">BIV23_34850</name>
</gene>
<dbReference type="InterPro" id="IPR057326">
    <property type="entry name" value="KR_dom"/>
</dbReference>
<dbReference type="SMART" id="SM00822">
    <property type="entry name" value="PKS_KR"/>
    <property type="match status" value="1"/>
</dbReference>
<proteinExistence type="predicted"/>
<dbReference type="Pfam" id="PF02801">
    <property type="entry name" value="Ketoacyl-synt_C"/>
    <property type="match status" value="2"/>
</dbReference>
<dbReference type="InterPro" id="IPR009081">
    <property type="entry name" value="PP-bd_ACP"/>
</dbReference>
<feature type="domain" description="Ketosynthase family 3 (KS3)" evidence="9">
    <location>
        <begin position="33"/>
        <end position="459"/>
    </location>
</feature>
<dbReference type="SUPFAM" id="SSF51735">
    <property type="entry name" value="NAD(P)-binding Rossmann-fold domains"/>
    <property type="match status" value="2"/>
</dbReference>
<dbReference type="InterPro" id="IPR020806">
    <property type="entry name" value="PKS_PP-bd"/>
</dbReference>
<dbReference type="SUPFAM" id="SSF47336">
    <property type="entry name" value="ACP-like"/>
    <property type="match status" value="1"/>
</dbReference>
<dbReference type="InterPro" id="IPR016039">
    <property type="entry name" value="Thiolase-like"/>
</dbReference>
<dbReference type="InterPro" id="IPR014030">
    <property type="entry name" value="Ketoacyl_synth_N"/>
</dbReference>
<feature type="region of interest" description="Disordered" evidence="7">
    <location>
        <begin position="2004"/>
        <end position="2029"/>
    </location>
</feature>
<dbReference type="InterPro" id="IPR036291">
    <property type="entry name" value="NAD(P)-bd_dom_sf"/>
</dbReference>
<dbReference type="SMART" id="SM01294">
    <property type="entry name" value="PKS_PP_betabranch"/>
    <property type="match status" value="1"/>
</dbReference>
<dbReference type="InterPro" id="IPR016035">
    <property type="entry name" value="Acyl_Trfase/lysoPLipase"/>
</dbReference>
<dbReference type="Pfam" id="PF00698">
    <property type="entry name" value="Acyl_transf_1"/>
    <property type="match status" value="1"/>
</dbReference>
<dbReference type="Pfam" id="PF16197">
    <property type="entry name" value="KAsynt_C_assoc"/>
    <property type="match status" value="1"/>
</dbReference>
<dbReference type="SUPFAM" id="SSF52151">
    <property type="entry name" value="FabD/lysophospholipase-like"/>
    <property type="match status" value="1"/>
</dbReference>
<keyword evidence="3" id="KW-0808">Transferase</keyword>
<dbReference type="GO" id="GO:0006633">
    <property type="term" value="P:fatty acid biosynthetic process"/>
    <property type="evidence" value="ECO:0007669"/>
    <property type="project" value="InterPro"/>
</dbReference>
<comment type="caution">
    <text evidence="10">The sequence shown here is derived from an EMBL/GenBank/DDBJ whole genome shotgun (WGS) entry which is preliminary data.</text>
</comment>
<organism evidence="10 11">
    <name type="scientific">Streptomyces monashensis</name>
    <dbReference type="NCBI Taxonomy" id="1678012"/>
    <lineage>
        <taxon>Bacteria</taxon>
        <taxon>Bacillati</taxon>
        <taxon>Actinomycetota</taxon>
        <taxon>Actinomycetes</taxon>
        <taxon>Kitasatosporales</taxon>
        <taxon>Streptomycetaceae</taxon>
        <taxon>Streptomyces</taxon>
    </lineage>
</organism>
<dbReference type="PROSITE" id="PS52004">
    <property type="entry name" value="KS3_2"/>
    <property type="match status" value="2"/>
</dbReference>
<evidence type="ECO:0000256" key="3">
    <source>
        <dbReference type="ARBA" id="ARBA00022679"/>
    </source>
</evidence>
<dbReference type="CDD" id="cd00833">
    <property type="entry name" value="PKS"/>
    <property type="match status" value="2"/>
</dbReference>
<dbReference type="PROSITE" id="PS00012">
    <property type="entry name" value="PHOSPHOPANTETHEINE"/>
    <property type="match status" value="1"/>
</dbReference>
<feature type="domain" description="Ketosynthase family 3 (KS3)" evidence="9">
    <location>
        <begin position="1584"/>
        <end position="2005"/>
    </location>
</feature>
<dbReference type="PROSITE" id="PS00606">
    <property type="entry name" value="KS3_1"/>
    <property type="match status" value="2"/>
</dbReference>
<dbReference type="InterPro" id="IPR050091">
    <property type="entry name" value="PKS_NRPS_Biosynth_Enz"/>
</dbReference>
<dbReference type="SUPFAM" id="SSF53901">
    <property type="entry name" value="Thiolase-like"/>
    <property type="match status" value="2"/>
</dbReference>
<dbReference type="Gene3D" id="6.10.140.1830">
    <property type="match status" value="1"/>
</dbReference>
<dbReference type="NCBIfam" id="NF045894">
    <property type="entry name" value="PKS_plus_SDR"/>
    <property type="match status" value="1"/>
</dbReference>
<dbReference type="Gene3D" id="3.40.366.10">
    <property type="entry name" value="Malonyl-Coenzyme A Acyl Carrier Protein, domain 2"/>
    <property type="match status" value="1"/>
</dbReference>
<dbReference type="FunFam" id="3.40.366.10:FF:000002">
    <property type="entry name" value="Probable polyketide synthase 2"/>
    <property type="match status" value="1"/>
</dbReference>
<dbReference type="PANTHER" id="PTHR43775">
    <property type="entry name" value="FATTY ACID SYNTHASE"/>
    <property type="match status" value="1"/>
</dbReference>
<dbReference type="Gene3D" id="3.40.47.10">
    <property type="match status" value="2"/>
</dbReference>
<dbReference type="PANTHER" id="PTHR43775:SF51">
    <property type="entry name" value="INACTIVE PHENOLPHTHIOCEROL SYNTHESIS POLYKETIDE SYNTHASE TYPE I PKS1-RELATED"/>
    <property type="match status" value="1"/>
</dbReference>
<evidence type="ECO:0000256" key="4">
    <source>
        <dbReference type="ARBA" id="ARBA00023194"/>
    </source>
</evidence>
<dbReference type="InterPro" id="IPR001227">
    <property type="entry name" value="Ac_transferase_dom_sf"/>
</dbReference>